<accession>A0A3R6AR59</accession>
<dbReference type="EMBL" id="QRVK01000023">
    <property type="protein sequence ID" value="RGS40946.1"/>
    <property type="molecule type" value="Genomic_DNA"/>
</dbReference>
<proteinExistence type="predicted"/>
<dbReference type="InterPro" id="IPR043721">
    <property type="entry name" value="DUF5662"/>
</dbReference>
<sequence length="182" mass="21904">MEAPKWYRHLKTINRHKWMVMKNCFRCGLYKQGLLHDLSKYSWTEFSVGARYFQGTRSPNDAEREEKGYSGAWLHHKGRNKHHLEYWIDYSADKSNRQLMGMKMPVKYVVEMFCDRVAASKNYNRDEYTDAYPLNYYLRGRSRDLLHPESAKLLESMLAMLAEKGEDFTFDYIRREILHNRK</sequence>
<protein>
    <submittedName>
        <fullName evidence="1">Catalase</fullName>
    </submittedName>
</protein>
<dbReference type="OrthoDB" id="9784470at2"/>
<dbReference type="Pfam" id="PF18907">
    <property type="entry name" value="DUF5662"/>
    <property type="match status" value="1"/>
</dbReference>
<comment type="caution">
    <text evidence="1">The sequence shown here is derived from an EMBL/GenBank/DDBJ whole genome shotgun (WGS) entry which is preliminary data.</text>
</comment>
<name>A0A3R6AR59_9FIRM</name>
<reference evidence="1 2" key="1">
    <citation type="submission" date="2018-08" db="EMBL/GenBank/DDBJ databases">
        <title>A genome reference for cultivated species of the human gut microbiota.</title>
        <authorList>
            <person name="Zou Y."/>
            <person name="Xue W."/>
            <person name="Luo G."/>
        </authorList>
    </citation>
    <scope>NUCLEOTIDE SEQUENCE [LARGE SCALE GENOMIC DNA]</scope>
    <source>
        <strain evidence="1 2">AF22-21</strain>
    </source>
</reference>
<evidence type="ECO:0000313" key="2">
    <source>
        <dbReference type="Proteomes" id="UP000283295"/>
    </source>
</evidence>
<gene>
    <name evidence="1" type="ORF">DWX94_09440</name>
</gene>
<dbReference type="GeneID" id="92831585"/>
<dbReference type="AlphaFoldDB" id="A0A3R6AR59"/>
<organism evidence="1 2">
    <name type="scientific">Coprococcus eutactus</name>
    <dbReference type="NCBI Taxonomy" id="33043"/>
    <lineage>
        <taxon>Bacteria</taxon>
        <taxon>Bacillati</taxon>
        <taxon>Bacillota</taxon>
        <taxon>Clostridia</taxon>
        <taxon>Lachnospirales</taxon>
        <taxon>Lachnospiraceae</taxon>
        <taxon>Coprococcus</taxon>
    </lineage>
</organism>
<dbReference type="Proteomes" id="UP000283295">
    <property type="component" value="Unassembled WGS sequence"/>
</dbReference>
<evidence type="ECO:0000313" key="1">
    <source>
        <dbReference type="EMBL" id="RGS40946.1"/>
    </source>
</evidence>
<dbReference type="RefSeq" id="WP_022059605.1">
    <property type="nucleotide sequence ID" value="NZ_CABIWG010000004.1"/>
</dbReference>